<evidence type="ECO:0000256" key="2">
    <source>
        <dbReference type="ARBA" id="ARBA00022475"/>
    </source>
</evidence>
<dbReference type="CDD" id="cd13128">
    <property type="entry name" value="MATE_Wzx_like"/>
    <property type="match status" value="1"/>
</dbReference>
<protein>
    <submittedName>
        <fullName evidence="7">Polysaccharide biosynthesis C-terminal domain-containing protein</fullName>
    </submittedName>
</protein>
<feature type="transmembrane region" description="Helical" evidence="6">
    <location>
        <begin position="81"/>
        <end position="102"/>
    </location>
</feature>
<sequence length="496" mass="55142">MSKSRKISGEVAFSYFIIALNVVLGPILIILLTRTLGVELYGVFMLLVALISLLSLVLQPGLSQYLVARLPGMPKKKWPQIFHSILAFELIFLSSALLLFYFTPLRGWFLEFNRLSGYSELFSISLFITFTATLIVVYEFYFKAKQRINFSNLMGFMRGKGWVIFLLAFFALYRTLSLIDVLMIWLVSNIAVLLIFMWASRSDIALFIRSGGIKFSAAKQGFWFGFPLILMSVMTWVIMTSDRYILNYMGSVELVGLYAVPYALFSLIFNLGNAPNNVLLPYFSESRINDRKKYSFYVSAALKYGLLVLVPGTVGAYILGAELISLLSGNAFMASVPLVATLMAFPLFALLGAIGTNVLMIHGKTKFIGLIYSFGALLNIVFNIILIPLYGMHGAAVATVISYFVIAILVFYPASGLVRFDYRYVKIPHILLSAAIMGISIAFIHPASAVSKLMTIALGVAVFGASAYATGVFNIKEKTLFRSIMSLPFRRKASKL</sequence>
<keyword evidence="3 6" id="KW-0812">Transmembrane</keyword>
<comment type="caution">
    <text evidence="7">The sequence shown here is derived from an EMBL/GenBank/DDBJ whole genome shotgun (WGS) entry which is preliminary data.</text>
</comment>
<feature type="transmembrane region" description="Helical" evidence="6">
    <location>
        <begin position="294"/>
        <end position="319"/>
    </location>
</feature>
<keyword evidence="8" id="KW-1185">Reference proteome</keyword>
<feature type="transmembrane region" description="Helical" evidence="6">
    <location>
        <begin position="182"/>
        <end position="200"/>
    </location>
</feature>
<dbReference type="InterPro" id="IPR050833">
    <property type="entry name" value="Poly_Biosynth_Transport"/>
</dbReference>
<evidence type="ECO:0000256" key="6">
    <source>
        <dbReference type="SAM" id="Phobius"/>
    </source>
</evidence>
<feature type="transmembrane region" description="Helical" evidence="6">
    <location>
        <begin position="453"/>
        <end position="475"/>
    </location>
</feature>
<feature type="transmembrane region" description="Helical" evidence="6">
    <location>
        <begin position="12"/>
        <end position="34"/>
    </location>
</feature>
<evidence type="ECO:0000256" key="5">
    <source>
        <dbReference type="ARBA" id="ARBA00023136"/>
    </source>
</evidence>
<feature type="transmembrane region" description="Helical" evidence="6">
    <location>
        <begin position="221"/>
        <end position="239"/>
    </location>
</feature>
<keyword evidence="4 6" id="KW-1133">Transmembrane helix</keyword>
<evidence type="ECO:0000256" key="1">
    <source>
        <dbReference type="ARBA" id="ARBA00004651"/>
    </source>
</evidence>
<gene>
    <name evidence="7" type="ORF">H1011_03000</name>
</gene>
<evidence type="ECO:0000256" key="4">
    <source>
        <dbReference type="ARBA" id="ARBA00022989"/>
    </source>
</evidence>
<keyword evidence="2" id="KW-1003">Cell membrane</keyword>
<feature type="transmembrane region" description="Helical" evidence="6">
    <location>
        <begin position="122"/>
        <end position="141"/>
    </location>
</feature>
<evidence type="ECO:0000313" key="7">
    <source>
        <dbReference type="EMBL" id="HIJ99766.1"/>
    </source>
</evidence>
<dbReference type="PANTHER" id="PTHR30250:SF11">
    <property type="entry name" value="O-ANTIGEN TRANSPORTER-RELATED"/>
    <property type="match status" value="1"/>
</dbReference>
<reference evidence="7 8" key="1">
    <citation type="journal article" name="Nat. Commun.">
        <title>Undinarchaeota illuminate DPANN phylogeny and the impact of gene transfer on archaeal evolution.</title>
        <authorList>
            <person name="Dombrowski N."/>
            <person name="Williams T.A."/>
            <person name="Sun J."/>
            <person name="Woodcroft B.J."/>
            <person name="Lee J.H."/>
            <person name="Minh B.Q."/>
            <person name="Rinke C."/>
            <person name="Spang A."/>
        </authorList>
    </citation>
    <scope>NUCLEOTIDE SEQUENCE [LARGE SCALE GENOMIC DNA]</scope>
    <source>
        <strain evidence="7">MAG_bin17</strain>
    </source>
</reference>
<proteinExistence type="predicted"/>
<keyword evidence="5 6" id="KW-0472">Membrane</keyword>
<comment type="subcellular location">
    <subcellularLocation>
        <location evidence="1">Cell membrane</location>
        <topology evidence="1">Multi-pass membrane protein</topology>
    </subcellularLocation>
</comment>
<feature type="transmembrane region" description="Helical" evidence="6">
    <location>
        <begin position="367"/>
        <end position="390"/>
    </location>
</feature>
<organism evidence="7 8">
    <name type="scientific">Candidatus Undinarchaeum marinum</name>
    <dbReference type="NCBI Taxonomy" id="2756141"/>
    <lineage>
        <taxon>Archaea</taxon>
        <taxon>Candidatus Undinarchaeota</taxon>
        <taxon>Candidatus Undinarchaeia</taxon>
        <taxon>Candidatus Undinarchaeales</taxon>
        <taxon>Candidatus Undinarchaeaceae</taxon>
        <taxon>Candidatus Undinarchaeum</taxon>
    </lineage>
</organism>
<dbReference type="AlphaFoldDB" id="A0A832XIV6"/>
<dbReference type="PANTHER" id="PTHR30250">
    <property type="entry name" value="PST FAMILY PREDICTED COLANIC ACID TRANSPORTER"/>
    <property type="match status" value="1"/>
</dbReference>
<dbReference type="EMBL" id="DVAD01000015">
    <property type="protein sequence ID" value="HIJ99766.1"/>
    <property type="molecule type" value="Genomic_DNA"/>
</dbReference>
<dbReference type="GO" id="GO:0005886">
    <property type="term" value="C:plasma membrane"/>
    <property type="evidence" value="ECO:0007669"/>
    <property type="project" value="UniProtKB-SubCell"/>
</dbReference>
<feature type="transmembrane region" description="Helical" evidence="6">
    <location>
        <begin position="331"/>
        <end position="355"/>
    </location>
</feature>
<feature type="transmembrane region" description="Helical" evidence="6">
    <location>
        <begin position="430"/>
        <end position="447"/>
    </location>
</feature>
<evidence type="ECO:0000313" key="8">
    <source>
        <dbReference type="Proteomes" id="UP000604391"/>
    </source>
</evidence>
<feature type="transmembrane region" description="Helical" evidence="6">
    <location>
        <begin position="396"/>
        <end position="418"/>
    </location>
</feature>
<feature type="transmembrane region" description="Helical" evidence="6">
    <location>
        <begin position="40"/>
        <end position="60"/>
    </location>
</feature>
<feature type="transmembrane region" description="Helical" evidence="6">
    <location>
        <begin position="259"/>
        <end position="282"/>
    </location>
</feature>
<dbReference type="Pfam" id="PF13440">
    <property type="entry name" value="Polysacc_synt_3"/>
    <property type="match status" value="1"/>
</dbReference>
<accession>A0A832XIV6</accession>
<dbReference type="Proteomes" id="UP000604391">
    <property type="component" value="Unassembled WGS sequence"/>
</dbReference>
<name>A0A832XIV6_9ARCH</name>
<evidence type="ECO:0000256" key="3">
    <source>
        <dbReference type="ARBA" id="ARBA00022692"/>
    </source>
</evidence>